<comment type="caution">
    <text evidence="1">The sequence shown here is derived from an EMBL/GenBank/DDBJ whole genome shotgun (WGS) entry which is preliminary data.</text>
</comment>
<evidence type="ECO:0000313" key="2">
    <source>
        <dbReference type="Proteomes" id="UP000692954"/>
    </source>
</evidence>
<gene>
    <name evidence="1" type="ORF">PSON_ATCC_30995.1.T1240192</name>
</gene>
<evidence type="ECO:0000313" key="1">
    <source>
        <dbReference type="EMBL" id="CAD8120179.1"/>
    </source>
</evidence>
<protein>
    <submittedName>
        <fullName evidence="1">Uncharacterized protein</fullName>
    </submittedName>
</protein>
<reference evidence="1" key="1">
    <citation type="submission" date="2021-01" db="EMBL/GenBank/DDBJ databases">
        <authorList>
            <consortium name="Genoscope - CEA"/>
            <person name="William W."/>
        </authorList>
    </citation>
    <scope>NUCLEOTIDE SEQUENCE</scope>
</reference>
<keyword evidence="2" id="KW-1185">Reference proteome</keyword>
<dbReference type="EMBL" id="CAJJDN010000124">
    <property type="protein sequence ID" value="CAD8120179.1"/>
    <property type="molecule type" value="Genomic_DNA"/>
</dbReference>
<accession>A0A8S1QXL3</accession>
<name>A0A8S1QXL3_9CILI</name>
<proteinExistence type="predicted"/>
<sequence length="46" mass="5759">MQPFKNNAYMFYVQNLLFRNFQKSILQRRRDTITTCSKERTFCKQY</sequence>
<dbReference type="Proteomes" id="UP000692954">
    <property type="component" value="Unassembled WGS sequence"/>
</dbReference>
<organism evidence="1 2">
    <name type="scientific">Paramecium sonneborni</name>
    <dbReference type="NCBI Taxonomy" id="65129"/>
    <lineage>
        <taxon>Eukaryota</taxon>
        <taxon>Sar</taxon>
        <taxon>Alveolata</taxon>
        <taxon>Ciliophora</taxon>
        <taxon>Intramacronucleata</taxon>
        <taxon>Oligohymenophorea</taxon>
        <taxon>Peniculida</taxon>
        <taxon>Parameciidae</taxon>
        <taxon>Paramecium</taxon>
    </lineage>
</organism>
<dbReference type="AlphaFoldDB" id="A0A8S1QXL3"/>